<dbReference type="AlphaFoldDB" id="A0A8K0HZV2"/>
<dbReference type="InterPro" id="IPR036885">
    <property type="entry name" value="SWIB_MDM2_dom_sf"/>
</dbReference>
<dbReference type="InterPro" id="IPR019835">
    <property type="entry name" value="SWIB_domain"/>
</dbReference>
<evidence type="ECO:0000313" key="3">
    <source>
        <dbReference type="EMBL" id="KAG1330914.1"/>
    </source>
</evidence>
<evidence type="ECO:0000256" key="1">
    <source>
        <dbReference type="SAM" id="MobiDB-lite"/>
    </source>
</evidence>
<dbReference type="PANTHER" id="PTHR13844">
    <property type="entry name" value="SWI/SNF-RELATED MATRIX-ASSOCIATED ACTIN-DEPENDENT REGULATOR OF CHROMATIN SUBFAMILY D"/>
    <property type="match status" value="1"/>
</dbReference>
<comment type="caution">
    <text evidence="3">The sequence shown here is derived from an EMBL/GenBank/DDBJ whole genome shotgun (WGS) entry which is preliminary data.</text>
</comment>
<keyword evidence="4" id="KW-1185">Reference proteome</keyword>
<dbReference type="InterPro" id="IPR003121">
    <property type="entry name" value="SWIB_MDM2_domain"/>
</dbReference>
<dbReference type="EMBL" id="CM017873">
    <property type="protein sequence ID" value="KAG1330914.1"/>
    <property type="molecule type" value="Genomic_DNA"/>
</dbReference>
<proteinExistence type="predicted"/>
<dbReference type="SUPFAM" id="SSF47592">
    <property type="entry name" value="SWIB/MDM2 domain"/>
    <property type="match status" value="1"/>
</dbReference>
<dbReference type="Gene3D" id="1.10.245.10">
    <property type="entry name" value="SWIB/MDM2 domain"/>
    <property type="match status" value="1"/>
</dbReference>
<reference evidence="3" key="2">
    <citation type="submission" date="2019-07" db="EMBL/GenBank/DDBJ databases">
        <authorList>
            <person name="Yang Y."/>
            <person name="Bocs S."/>
            <person name="Baudouin L."/>
        </authorList>
    </citation>
    <scope>NUCLEOTIDE SEQUENCE</scope>
    <source>
        <tissue evidence="3">Spear leaf of Hainan Tall coconut</tissue>
    </source>
</reference>
<gene>
    <name evidence="3" type="ORF">COCNU_02G008820</name>
</gene>
<feature type="region of interest" description="Disordered" evidence="1">
    <location>
        <begin position="17"/>
        <end position="46"/>
    </location>
</feature>
<dbReference type="SMART" id="SM00151">
    <property type="entry name" value="SWIB"/>
    <property type="match status" value="1"/>
</dbReference>
<dbReference type="CDD" id="cd10568">
    <property type="entry name" value="SWIB_like"/>
    <property type="match status" value="1"/>
</dbReference>
<feature type="domain" description="DM2" evidence="2">
    <location>
        <begin position="204"/>
        <end position="281"/>
    </location>
</feature>
<protein>
    <submittedName>
        <fullName evidence="3">SWI/SNF complex component SNF12</fullName>
    </submittedName>
</protein>
<dbReference type="Proteomes" id="UP000797356">
    <property type="component" value="Chromosome 2"/>
</dbReference>
<dbReference type="PROSITE" id="PS51925">
    <property type="entry name" value="SWIB_MDM2"/>
    <property type="match status" value="1"/>
</dbReference>
<dbReference type="Pfam" id="PF02201">
    <property type="entry name" value="SWIB"/>
    <property type="match status" value="1"/>
</dbReference>
<reference evidence="3" key="1">
    <citation type="journal article" date="2017" name="Gigascience">
        <title>The genome draft of coconut (Cocos nucifera).</title>
        <authorList>
            <person name="Xiao Y."/>
            <person name="Xu P."/>
            <person name="Fan H."/>
            <person name="Baudouin L."/>
            <person name="Xia W."/>
            <person name="Bocs S."/>
            <person name="Xu J."/>
            <person name="Li Q."/>
            <person name="Guo A."/>
            <person name="Zhou L."/>
            <person name="Li J."/>
            <person name="Wu Y."/>
            <person name="Ma Z."/>
            <person name="Armero A."/>
            <person name="Issali A.E."/>
            <person name="Liu N."/>
            <person name="Peng M."/>
            <person name="Yang Y."/>
        </authorList>
    </citation>
    <scope>NUCLEOTIDE SEQUENCE</scope>
    <source>
        <tissue evidence="3">Spear leaf of Hainan Tall coconut</tissue>
    </source>
</reference>
<name>A0A8K0HZV2_COCNU</name>
<accession>A0A8K0HZV2</accession>
<evidence type="ECO:0000313" key="4">
    <source>
        <dbReference type="Proteomes" id="UP000797356"/>
    </source>
</evidence>
<dbReference type="OrthoDB" id="10263741at2759"/>
<evidence type="ECO:0000259" key="2">
    <source>
        <dbReference type="PROSITE" id="PS51925"/>
    </source>
</evidence>
<organism evidence="3 4">
    <name type="scientific">Cocos nucifera</name>
    <name type="common">Coconut palm</name>
    <dbReference type="NCBI Taxonomy" id="13894"/>
    <lineage>
        <taxon>Eukaryota</taxon>
        <taxon>Viridiplantae</taxon>
        <taxon>Streptophyta</taxon>
        <taxon>Embryophyta</taxon>
        <taxon>Tracheophyta</taxon>
        <taxon>Spermatophyta</taxon>
        <taxon>Magnoliopsida</taxon>
        <taxon>Liliopsida</taxon>
        <taxon>Arecaceae</taxon>
        <taxon>Arecoideae</taxon>
        <taxon>Cocoseae</taxon>
        <taxon>Attaleinae</taxon>
        <taxon>Cocos</taxon>
    </lineage>
</organism>
<sequence>MPSSSFYRSFNAETRVLGEPNKSIESANSPPDAQEKKKRKLAEKQIENPLPESRLYTQLLEFESRIDAEAVRKAKAINEVLRGNPSKKRILRIYVFNTFSNQARTTAEPENAEPPSWSLKITGRIVEDEIKSDPVKESQKPKTLYPKFSTFFKKIVVKLDEHLYLDDPVIIWESSRSAAPVEGFEIKRKGDKEFTAIILLEMNYTPEKYRLSPALKEVLGFEFDTRARIIATLFNHVKRKRLRNPRDPTEFVCDAPLRKVFGENTMKFASMPRRISQHLSAMPPIEIRHDVRLSGNAPGTDTCYDVLVNIPRPKNKEVRINLYANQEKKMEFCDKVINTFLEELHERQKRRALLLRFSQSPEEFIHDMIASQSWDFNLIGGKATHKRLADHYNQPWAEDAVIRYLDQKSALENDTSAADSLSQIGKALASLN</sequence>